<accession>A0A420HGA0</accession>
<evidence type="ECO:0000313" key="1">
    <source>
        <dbReference type="EMBL" id="RKF56504.1"/>
    </source>
</evidence>
<name>A0A420HGA0_9PEZI</name>
<protein>
    <submittedName>
        <fullName evidence="1">Uncharacterized protein</fullName>
    </submittedName>
</protein>
<organism evidence="1 2">
    <name type="scientific">Erysiphe neolycopersici</name>
    <dbReference type="NCBI Taxonomy" id="212602"/>
    <lineage>
        <taxon>Eukaryota</taxon>
        <taxon>Fungi</taxon>
        <taxon>Dikarya</taxon>
        <taxon>Ascomycota</taxon>
        <taxon>Pezizomycotina</taxon>
        <taxon>Leotiomycetes</taxon>
        <taxon>Erysiphales</taxon>
        <taxon>Erysiphaceae</taxon>
        <taxon>Erysiphe</taxon>
    </lineage>
</organism>
<gene>
    <name evidence="1" type="ORF">OnM2_080006</name>
</gene>
<reference evidence="1 2" key="1">
    <citation type="journal article" date="2018" name="BMC Genomics">
        <title>Comparative genome analyses reveal sequence features reflecting distinct modes of host-adaptation between dicot and monocot powdery mildew.</title>
        <authorList>
            <person name="Wu Y."/>
            <person name="Ma X."/>
            <person name="Pan Z."/>
            <person name="Kale S.D."/>
            <person name="Song Y."/>
            <person name="King H."/>
            <person name="Zhang Q."/>
            <person name="Presley C."/>
            <person name="Deng X."/>
            <person name="Wei C.I."/>
            <person name="Xiao S."/>
        </authorList>
    </citation>
    <scope>NUCLEOTIDE SEQUENCE [LARGE SCALE GENOMIC DNA]</scope>
    <source>
        <strain evidence="1">UMSG2</strain>
    </source>
</reference>
<keyword evidence="2" id="KW-1185">Reference proteome</keyword>
<dbReference type="AlphaFoldDB" id="A0A420HGA0"/>
<dbReference type="OrthoDB" id="3585330at2759"/>
<sequence length="249" mass="28988">MLRVNDIFAEKILDDLDNIDNRLGNSEATTSPILSLNDYKSNYSDDNHRINSHGKDYRICMGEFEPTFEMALDKRPRALLKEIKEPFHPFLKTNDFEFTKHLSRSSSTDLISDTKEEVKGDDQVSKNMYPKIGEDDASRNLNIPEKCWPLLDCSFDSQIKQITEECYPQNSMDYYLREFNGGIDQLARWSLRMKELTNLEPEEFKTALESFRDQTGENPLRTWTVKANTVIGLIRDIQYDMEFELSGLN</sequence>
<dbReference type="EMBL" id="MCFK01008098">
    <property type="protein sequence ID" value="RKF56504.1"/>
    <property type="molecule type" value="Genomic_DNA"/>
</dbReference>
<evidence type="ECO:0000313" key="2">
    <source>
        <dbReference type="Proteomes" id="UP000286134"/>
    </source>
</evidence>
<comment type="caution">
    <text evidence="1">The sequence shown here is derived from an EMBL/GenBank/DDBJ whole genome shotgun (WGS) entry which is preliminary data.</text>
</comment>
<dbReference type="Proteomes" id="UP000286134">
    <property type="component" value="Unassembled WGS sequence"/>
</dbReference>
<proteinExistence type="predicted"/>